<evidence type="ECO:0000256" key="1">
    <source>
        <dbReference type="SAM" id="Phobius"/>
    </source>
</evidence>
<feature type="transmembrane region" description="Helical" evidence="1">
    <location>
        <begin position="174"/>
        <end position="192"/>
    </location>
</feature>
<comment type="caution">
    <text evidence="2">The sequence shown here is derived from an EMBL/GenBank/DDBJ whole genome shotgun (WGS) entry which is preliminary data.</text>
</comment>
<feature type="transmembrane region" description="Helical" evidence="1">
    <location>
        <begin position="134"/>
        <end position="162"/>
    </location>
</feature>
<feature type="transmembrane region" description="Helical" evidence="1">
    <location>
        <begin position="293"/>
        <end position="314"/>
    </location>
</feature>
<evidence type="ECO:0000313" key="3">
    <source>
        <dbReference type="Proteomes" id="UP001497444"/>
    </source>
</evidence>
<feature type="transmembrane region" description="Helical" evidence="1">
    <location>
        <begin position="111"/>
        <end position="128"/>
    </location>
</feature>
<feature type="transmembrane region" description="Helical" evidence="1">
    <location>
        <begin position="65"/>
        <end position="83"/>
    </location>
</feature>
<feature type="transmembrane region" description="Helical" evidence="1">
    <location>
        <begin position="250"/>
        <end position="272"/>
    </location>
</feature>
<feature type="transmembrane region" description="Helical" evidence="1">
    <location>
        <begin position="89"/>
        <end position="106"/>
    </location>
</feature>
<evidence type="ECO:0008006" key="4">
    <source>
        <dbReference type="Google" id="ProtNLM"/>
    </source>
</evidence>
<feature type="transmembrane region" description="Helical" evidence="1">
    <location>
        <begin position="345"/>
        <end position="363"/>
    </location>
</feature>
<accession>A0ABP0V6Z4</accession>
<protein>
    <recommendedName>
        <fullName evidence="4">Glycosyltransferase RgtA/B/C/D-like domain-containing protein</fullName>
    </recommendedName>
</protein>
<evidence type="ECO:0000313" key="2">
    <source>
        <dbReference type="EMBL" id="CAK9250191.1"/>
    </source>
</evidence>
<feature type="transmembrane region" description="Helical" evidence="1">
    <location>
        <begin position="320"/>
        <end position="338"/>
    </location>
</feature>
<keyword evidence="3" id="KW-1185">Reference proteome</keyword>
<keyword evidence="1" id="KW-0472">Membrane</keyword>
<keyword evidence="1" id="KW-0812">Transmembrane</keyword>
<name>A0ABP0V6Z4_9BRYO</name>
<dbReference type="EMBL" id="CAXAQS010000135">
    <property type="protein sequence ID" value="CAK9250191.1"/>
    <property type="molecule type" value="Genomic_DNA"/>
</dbReference>
<reference evidence="2" key="1">
    <citation type="submission" date="2024-02" db="EMBL/GenBank/DDBJ databases">
        <authorList>
            <consortium name="ELIXIR-Norway"/>
            <consortium name="Elixir Norway"/>
        </authorList>
    </citation>
    <scope>NUCLEOTIDE SEQUENCE</scope>
</reference>
<dbReference type="Proteomes" id="UP001497444">
    <property type="component" value="Unassembled WGS sequence"/>
</dbReference>
<gene>
    <name evidence="2" type="ORF">CSSPJE1EN1_LOCUS25569</name>
</gene>
<proteinExistence type="predicted"/>
<sequence length="389" mass="44803">MEYKGDERVMVNFAFNLQSAPQFPWIGMETSTGIANPGLSVWMFQAPTRVFGITTPTGLDRWVQCFNIFALVLLFFLIAHYVPRGEQEVWIWALILMCFNPMAILFSRKIWAQCVLVPFTVCFLGAWWRRDRNWGALLWGLSGLLLGQIHISGLFLTLALFLWTATFRRQGVRWKAWLIGSAIGMIGVVQWLRLVHGQKNQKFDWHHFISIQYWRYWISDSVGIDLNYSLQSFAFNDFWKSPFFGDRPTYLVGALHVLLYAFIIILICLMLFKVIRERQKWLEVLKGSYSDTHFLLSAVLLGYGVLITASGSLVKHHYLIVAYPMLWVWLAQISFTHLKRPRQWLFAVALAQALISVGFLTYIHQNHGAPGDSDYGVTYGAQRAAGTDE</sequence>
<organism evidence="2 3">
    <name type="scientific">Sphagnum jensenii</name>
    <dbReference type="NCBI Taxonomy" id="128206"/>
    <lineage>
        <taxon>Eukaryota</taxon>
        <taxon>Viridiplantae</taxon>
        <taxon>Streptophyta</taxon>
        <taxon>Embryophyta</taxon>
        <taxon>Bryophyta</taxon>
        <taxon>Sphagnophytina</taxon>
        <taxon>Sphagnopsida</taxon>
        <taxon>Sphagnales</taxon>
        <taxon>Sphagnaceae</taxon>
        <taxon>Sphagnum</taxon>
    </lineage>
</organism>
<keyword evidence="1" id="KW-1133">Transmembrane helix</keyword>